<proteinExistence type="inferred from homology"/>
<evidence type="ECO:0000313" key="3">
    <source>
        <dbReference type="Proteomes" id="UP000472372"/>
    </source>
</evidence>
<comment type="similarity">
    <text evidence="1">Belongs to the ustYa family.</text>
</comment>
<gene>
    <name evidence="2" type="ORF">PTTW11_08205</name>
</gene>
<name>A0A6S6W8E1_9PLEO</name>
<dbReference type="PANTHER" id="PTHR33365:SF13">
    <property type="entry name" value="TAT PATHWAY SIGNAL SEQUENCE"/>
    <property type="match status" value="1"/>
</dbReference>
<sequence length="303" mass="34736">MFNIFHRRYEHTWLPQRDSESHDSATLLPTSSSSTLLTIKPFVSSRSSRDIQVAARTLILCTIAYVGAAIWMAFGMSKMPLLANPDEFCIHHISRYSPVVRDVKPNWHTQLFNGSFLHQNIYRQPASPEVDAAWEALGVNYRSVVIPENEAEQMGLRPDQVKVSQEYGGGFPANVEGLHHLHCLDLVRKTLHWNYDYYLAKKQGPFVNSEYIVRVHTTHCLDTLRQALMCNPDVGVFGQVWWQPGGESEPTPFVDFNSKHRCRDFEAIREWAEAHQLPPEATVNMSRFYERPKPGDFISPEIP</sequence>
<protein>
    <submittedName>
        <fullName evidence="2">DUF3328 domain containing protein</fullName>
    </submittedName>
</protein>
<dbReference type="PANTHER" id="PTHR33365">
    <property type="entry name" value="YALI0B05434P"/>
    <property type="match status" value="1"/>
</dbReference>
<reference evidence="2" key="1">
    <citation type="submission" date="2021-02" db="EMBL/GenBank/DDBJ databases">
        <authorList>
            <person name="Syme A R."/>
            <person name="Syme A R."/>
            <person name="Moolhuijzen P."/>
        </authorList>
    </citation>
    <scope>NUCLEOTIDE SEQUENCE</scope>
    <source>
        <strain evidence="2">W1-1</strain>
    </source>
</reference>
<dbReference type="InterPro" id="IPR021765">
    <property type="entry name" value="UstYa-like"/>
</dbReference>
<dbReference type="AlphaFoldDB" id="A0A6S6W8E1"/>
<dbReference type="Pfam" id="PF11807">
    <property type="entry name" value="UstYa"/>
    <property type="match status" value="1"/>
</dbReference>
<dbReference type="EMBL" id="HG992983">
    <property type="protein sequence ID" value="CAE7195758.1"/>
    <property type="molecule type" value="Genomic_DNA"/>
</dbReference>
<accession>A0A6S6W8E1</accession>
<dbReference type="Proteomes" id="UP000472372">
    <property type="component" value="Chromosome 7"/>
</dbReference>
<evidence type="ECO:0000313" key="2">
    <source>
        <dbReference type="EMBL" id="CAE7195758.1"/>
    </source>
</evidence>
<dbReference type="GO" id="GO:0043386">
    <property type="term" value="P:mycotoxin biosynthetic process"/>
    <property type="evidence" value="ECO:0007669"/>
    <property type="project" value="InterPro"/>
</dbReference>
<evidence type="ECO:0000256" key="1">
    <source>
        <dbReference type="ARBA" id="ARBA00035112"/>
    </source>
</evidence>
<organism evidence="2 3">
    <name type="scientific">Pyrenophora teres f. teres</name>
    <dbReference type="NCBI Taxonomy" id="97479"/>
    <lineage>
        <taxon>Eukaryota</taxon>
        <taxon>Fungi</taxon>
        <taxon>Dikarya</taxon>
        <taxon>Ascomycota</taxon>
        <taxon>Pezizomycotina</taxon>
        <taxon>Dothideomycetes</taxon>
        <taxon>Pleosporomycetidae</taxon>
        <taxon>Pleosporales</taxon>
        <taxon>Pleosporineae</taxon>
        <taxon>Pleosporaceae</taxon>
        <taxon>Pyrenophora</taxon>
    </lineage>
</organism>